<dbReference type="GO" id="GO:0046872">
    <property type="term" value="F:metal ion binding"/>
    <property type="evidence" value="ECO:0007669"/>
    <property type="project" value="UniProtKB-KW"/>
</dbReference>
<dbReference type="InterPro" id="IPR013103">
    <property type="entry name" value="RVT_2"/>
</dbReference>
<name>A0A6L2KX27_TANCI</name>
<feature type="compositionally biased region" description="Polar residues" evidence="5">
    <location>
        <begin position="929"/>
        <end position="940"/>
    </location>
</feature>
<dbReference type="SUPFAM" id="SSF53098">
    <property type="entry name" value="Ribonuclease H-like"/>
    <property type="match status" value="1"/>
</dbReference>
<proteinExistence type="predicted"/>
<feature type="region of interest" description="Disordered" evidence="5">
    <location>
        <begin position="595"/>
        <end position="618"/>
    </location>
</feature>
<evidence type="ECO:0000256" key="5">
    <source>
        <dbReference type="SAM" id="MobiDB-lite"/>
    </source>
</evidence>
<dbReference type="GO" id="GO:0004190">
    <property type="term" value="F:aspartic-type endopeptidase activity"/>
    <property type="evidence" value="ECO:0007669"/>
    <property type="project" value="UniProtKB-KW"/>
</dbReference>
<dbReference type="InterPro" id="IPR036397">
    <property type="entry name" value="RNaseH_sf"/>
</dbReference>
<dbReference type="Pfam" id="PF25597">
    <property type="entry name" value="SH3_retrovirus"/>
    <property type="match status" value="1"/>
</dbReference>
<dbReference type="Pfam" id="PF22936">
    <property type="entry name" value="Pol_BBD"/>
    <property type="match status" value="1"/>
</dbReference>
<feature type="compositionally biased region" description="Basic residues" evidence="5">
    <location>
        <begin position="1612"/>
        <end position="1622"/>
    </location>
</feature>
<dbReference type="InterPro" id="IPR012337">
    <property type="entry name" value="RNaseH-like_sf"/>
</dbReference>
<feature type="compositionally biased region" description="Basic and acidic residues" evidence="5">
    <location>
        <begin position="1711"/>
        <end position="1730"/>
    </location>
</feature>
<comment type="caution">
    <text evidence="9">The sequence shown here is derived from an EMBL/GenBank/DDBJ whole genome shotgun (WGS) entry which is preliminary data.</text>
</comment>
<sequence>MGTLRETLAEGEEGALHLGLERPRVYSVLSQEDKERYNADIRATNIMLQGLLKDIYTLINHYTDAQDIWDNVKMLLEGSELTKEDQESQLYDEFEHFRQNKGEAIHDYYVRFAKLINDMWNIKMIMSRMQLNSKFVNNMLPEWGRFVTVMKLNRGLRDSNYDQLYTYLKQNEAHANENKMMLDRFTQHTVDPLALMFNVSRQQVDKTEVKETMQGAQVQLVMRGAQIRVGDVNSGQARQIKCYNCNDPVYGEAGPPYDSDILSEVHDYDNYQDAICKLHEVHEMHDNVQPNCVVDSDAEYTSDSNMISYDQAHTKVVDASLTAELAIYKEPVELYERRAKFELTEREQKIEEQLRIVITDRNIKEESLKKEPHSVKMQLKSTINHNKSMVEEVTSLKKNFQQKENKYLEEFLDMKALKEKVEDKLFKQDQSLQIVHMLCKPKSYYDEQRNVDIGYKNLLCLTRAKKVWPALNNGHEILKFHYVSAIVHNSEDTLEIAKITRQKMNEKMKTPMWTEQNINIRPPDYLKENNNREVHLDYLKHLQESVATLREIVEKDKVEGPLDRSLASCCLYTKHSQELLELVIVTFPKDFNKQHKKHASTPLTRKKQITPRSNTKKNKILPAKRVNKKKVEAHPRTNNSSLKTMNRVDSSISSKRIVVQIVLWYLDSGCSKPMTGDRSWLRNFVKKFIGTVRFENGRFGAIMGYRDYVIGDSVIFRAYYVEGLGHNLFSVRKFCDSNLEVVFVSRTPQQNDVVKIRNRTLMEAARTMLIFSKALMFLWAEAVATACYTQNRSLNHTSHNKTVYELVHDKKPDLIFLQVIGALRYPTNDNENLEKLQPTVDIGIFVGYAPSRKGYRIYNKGTRRPAPLFLIPGQISSGIVPNPVPAAPNVPPTDKELEILFQPMFNEYLESSRVERPVSPTLAVPVPVNSASTPSSTTIDQDAPSPSHSLSSSELRSPSLQQGVAVGSTIIKDNPFALVDNDPFVNVFASEPSSEASLFGDVSLPESTHVTQPHHHLRKMSKDHPLDNVISNPSRSVDGQRISTREGIDFEESFTSVARIEAFRIFIANATSKNMTIYQMDVKMAFLNDELKEEVYGAVDLTLFTQKTGKHILLVQIYVDDIIFSSTDPKACDIFSNEMSSKFQMSMMGQMSFFLGLQVSQNPRGIFINQSKFDLENLKKFGMDSYDPVDTPLVDRLKLDENPLGIPVDETRFCSMVDFLMYLTAIRPDLVFDGLWYPKDIAMALTTYADADHAGFQDTQRSTSLKKQKSTAILTTEAEYIAMSGCCAQILWMRSQLTVLPSIRFPCIVITAMPLLSAPTISSTPGPSTLTYNTISFKSRNVLEASNACLIVFKMVFECDCLLVPDSGLMCSCLSVEKMANENIPAPAPTRSDDQILSFAAWNMFTYEAKTGAYSFQLDETQFVLDANLLKEALEITPIDQSHRFMSPPSGDAIMDFVNELGPRYPVLPMLWGIITSINIDYAKLLWEEFVQAIQTFLTDKPNLGNTTKKGRKDKPHVISYCRFTKLIICHLGRTHNIHQRSASLFHLAEEDLRLGNLKFIPNGEVDKVFGMPIPNELIPNNIRIAPYYSAYMEMVAKHDRKITAEKEGKKKPTTAKQPKPKPAKEKSSKPTPAPKPKVTKEKPSKPSHVKKTMKGKVTKVLNVKSFFQLVNKPDEELAQLEPEPEPKYQGVDIDKTNSGGTTKILQIDEDQGKDAENQVNLEEKTNKLD</sequence>
<evidence type="ECO:0000256" key="3">
    <source>
        <dbReference type="ARBA" id="ARBA00022750"/>
    </source>
</evidence>
<evidence type="ECO:0000256" key="1">
    <source>
        <dbReference type="ARBA" id="ARBA00022670"/>
    </source>
</evidence>
<dbReference type="InterPro" id="IPR039537">
    <property type="entry name" value="Retrotran_Ty1/copia-like"/>
</dbReference>
<feature type="domain" description="Reverse transcriptase Ty1/copia-type" evidence="6">
    <location>
        <begin position="1101"/>
        <end position="1194"/>
    </location>
</feature>
<dbReference type="GO" id="GO:0003676">
    <property type="term" value="F:nucleic acid binding"/>
    <property type="evidence" value="ECO:0007669"/>
    <property type="project" value="InterPro"/>
</dbReference>
<dbReference type="PANTHER" id="PTHR42648:SF32">
    <property type="entry name" value="RIBONUCLEASE H-LIKE DOMAIN, GAG-PRE-INTEGRASE DOMAIN PROTEIN-RELATED"/>
    <property type="match status" value="1"/>
</dbReference>
<dbReference type="Gene3D" id="3.30.420.10">
    <property type="entry name" value="Ribonuclease H-like superfamily/Ribonuclease H"/>
    <property type="match status" value="1"/>
</dbReference>
<reference evidence="9" key="1">
    <citation type="journal article" date="2019" name="Sci. Rep.">
        <title>Draft genome of Tanacetum cinerariifolium, the natural source of mosquito coil.</title>
        <authorList>
            <person name="Yamashiro T."/>
            <person name="Shiraishi A."/>
            <person name="Satake H."/>
            <person name="Nakayama K."/>
        </authorList>
    </citation>
    <scope>NUCLEOTIDE SEQUENCE</scope>
</reference>
<evidence type="ECO:0000256" key="4">
    <source>
        <dbReference type="ARBA" id="ARBA00022801"/>
    </source>
</evidence>
<feature type="region of interest" description="Disordered" evidence="5">
    <location>
        <begin position="1672"/>
        <end position="1730"/>
    </location>
</feature>
<protein>
    <submittedName>
        <fullName evidence="9">Retrovirus-related Pol polyprotein from transposon TNT 1-94</fullName>
    </submittedName>
</protein>
<evidence type="ECO:0000313" key="9">
    <source>
        <dbReference type="EMBL" id="GEU53087.1"/>
    </source>
</evidence>
<evidence type="ECO:0000259" key="8">
    <source>
        <dbReference type="Pfam" id="PF25597"/>
    </source>
</evidence>
<keyword evidence="2" id="KW-0479">Metal-binding</keyword>
<keyword evidence="1" id="KW-0645">Protease</keyword>
<accession>A0A6L2KX27</accession>
<dbReference type="InterPro" id="IPR054722">
    <property type="entry name" value="PolX-like_BBD"/>
</dbReference>
<dbReference type="GO" id="GO:0006508">
    <property type="term" value="P:proteolysis"/>
    <property type="evidence" value="ECO:0007669"/>
    <property type="project" value="UniProtKB-KW"/>
</dbReference>
<dbReference type="SUPFAM" id="SSF56672">
    <property type="entry name" value="DNA/RNA polymerases"/>
    <property type="match status" value="1"/>
</dbReference>
<organism evidence="9">
    <name type="scientific">Tanacetum cinerariifolium</name>
    <name type="common">Dalmatian daisy</name>
    <name type="synonym">Chrysanthemum cinerariifolium</name>
    <dbReference type="NCBI Taxonomy" id="118510"/>
    <lineage>
        <taxon>Eukaryota</taxon>
        <taxon>Viridiplantae</taxon>
        <taxon>Streptophyta</taxon>
        <taxon>Embryophyta</taxon>
        <taxon>Tracheophyta</taxon>
        <taxon>Spermatophyta</taxon>
        <taxon>Magnoliopsida</taxon>
        <taxon>eudicotyledons</taxon>
        <taxon>Gunneridae</taxon>
        <taxon>Pentapetalae</taxon>
        <taxon>asterids</taxon>
        <taxon>campanulids</taxon>
        <taxon>Asterales</taxon>
        <taxon>Asteraceae</taxon>
        <taxon>Asteroideae</taxon>
        <taxon>Anthemideae</taxon>
        <taxon>Anthemidinae</taxon>
        <taxon>Tanacetum</taxon>
    </lineage>
</organism>
<feature type="domain" description="Reverse transcriptase Ty1/copia-type" evidence="6">
    <location>
        <begin position="1040"/>
        <end position="1096"/>
    </location>
</feature>
<dbReference type="InterPro" id="IPR057670">
    <property type="entry name" value="SH3_retrovirus"/>
</dbReference>
<feature type="domain" description="Retroviral polymerase SH3-like" evidence="8">
    <location>
        <begin position="825"/>
        <end position="864"/>
    </location>
</feature>
<dbReference type="Pfam" id="PF14223">
    <property type="entry name" value="Retrotran_gag_2"/>
    <property type="match status" value="1"/>
</dbReference>
<evidence type="ECO:0000259" key="6">
    <source>
        <dbReference type="Pfam" id="PF07727"/>
    </source>
</evidence>
<evidence type="ECO:0000259" key="7">
    <source>
        <dbReference type="Pfam" id="PF22936"/>
    </source>
</evidence>
<feature type="compositionally biased region" description="Low complexity" evidence="5">
    <location>
        <begin position="944"/>
        <end position="958"/>
    </location>
</feature>
<evidence type="ECO:0000256" key="2">
    <source>
        <dbReference type="ARBA" id="ARBA00022723"/>
    </source>
</evidence>
<dbReference type="InterPro" id="IPR043502">
    <property type="entry name" value="DNA/RNA_pol_sf"/>
</dbReference>
<feature type="domain" description="Retrovirus-related Pol polyprotein from transposon TNT 1-94-like beta-barrel" evidence="7">
    <location>
        <begin position="664"/>
        <end position="736"/>
    </location>
</feature>
<dbReference type="EMBL" id="BKCJ010003117">
    <property type="protein sequence ID" value="GEU53087.1"/>
    <property type="molecule type" value="Genomic_DNA"/>
</dbReference>
<dbReference type="Pfam" id="PF07727">
    <property type="entry name" value="RVT_2"/>
    <property type="match status" value="2"/>
</dbReference>
<keyword evidence="3" id="KW-0064">Aspartyl protease</keyword>
<feature type="region of interest" description="Disordered" evidence="5">
    <location>
        <begin position="924"/>
        <end position="958"/>
    </location>
</feature>
<dbReference type="PANTHER" id="PTHR42648">
    <property type="entry name" value="TRANSPOSASE, PUTATIVE-RELATED"/>
    <property type="match status" value="1"/>
</dbReference>
<feature type="compositionally biased region" description="Basic residues" evidence="5">
    <location>
        <begin position="1646"/>
        <end position="1657"/>
    </location>
</feature>
<gene>
    <name evidence="9" type="ORF">Tci_025065</name>
</gene>
<keyword evidence="4" id="KW-0378">Hydrolase</keyword>
<feature type="region of interest" description="Disordered" evidence="5">
    <location>
        <begin position="1604"/>
        <end position="1657"/>
    </location>
</feature>